<reference evidence="2 3" key="1">
    <citation type="submission" date="2015-08" db="EMBL/GenBank/DDBJ databases">
        <title>Complete genome sequence of Sulfurifustis variabilis.</title>
        <authorList>
            <person name="Miura A."/>
            <person name="Kojima H."/>
            <person name="Fukui M."/>
        </authorList>
    </citation>
    <scope>NUCLEOTIDE SEQUENCE [LARGE SCALE GENOMIC DNA]</scope>
    <source>
        <strain evidence="3">skN76</strain>
    </source>
</reference>
<evidence type="ECO:0000313" key="2">
    <source>
        <dbReference type="EMBL" id="BAU48329.1"/>
    </source>
</evidence>
<organism evidence="2 3">
    <name type="scientific">Sulfurifustis variabilis</name>
    <dbReference type="NCBI Taxonomy" id="1675686"/>
    <lineage>
        <taxon>Bacteria</taxon>
        <taxon>Pseudomonadati</taxon>
        <taxon>Pseudomonadota</taxon>
        <taxon>Gammaproteobacteria</taxon>
        <taxon>Acidiferrobacterales</taxon>
        <taxon>Acidiferrobacteraceae</taxon>
        <taxon>Sulfurifustis</taxon>
    </lineage>
</organism>
<keyword evidence="3" id="KW-1185">Reference proteome</keyword>
<dbReference type="EMBL" id="AP014936">
    <property type="protein sequence ID" value="BAU48329.1"/>
    <property type="molecule type" value="Genomic_DNA"/>
</dbReference>
<proteinExistence type="predicted"/>
<gene>
    <name evidence="2" type="ORF">SVA_1775</name>
</gene>
<evidence type="ECO:0000256" key="1">
    <source>
        <dbReference type="SAM" id="MobiDB-lite"/>
    </source>
</evidence>
<dbReference type="Proteomes" id="UP000218899">
    <property type="component" value="Chromosome"/>
</dbReference>
<evidence type="ECO:0000313" key="3">
    <source>
        <dbReference type="Proteomes" id="UP000218899"/>
    </source>
</evidence>
<feature type="region of interest" description="Disordered" evidence="1">
    <location>
        <begin position="1"/>
        <end position="48"/>
    </location>
</feature>
<protein>
    <submittedName>
        <fullName evidence="2">Uncharacterized protein</fullName>
    </submittedName>
</protein>
<dbReference type="KEGG" id="sva:SVA_1775"/>
<sequence>MSSPSVTRRIHGPGVPGRPRVVRTPDRSRAGASLAEPPARKARRAQPRTAASRFVIVLMRRNAVTGRPREKRYLARRAGRTYFVTDAAEAMIYPSYKTAYMIGIKAAIHYGGVACIEEFQVSSTHVFGRAGAQS</sequence>
<name>A0A1B4V488_9GAMM</name>
<dbReference type="AlphaFoldDB" id="A0A1B4V488"/>
<accession>A0A1B4V488</accession>